<dbReference type="AlphaFoldDB" id="A0A9N7TJA9"/>
<feature type="domain" description="Ig-like" evidence="10">
    <location>
        <begin position="272"/>
        <end position="367"/>
    </location>
</feature>
<evidence type="ECO:0000256" key="9">
    <source>
        <dbReference type="SAM" id="SignalP"/>
    </source>
</evidence>
<dbReference type="InterPro" id="IPR003599">
    <property type="entry name" value="Ig_sub"/>
</dbReference>
<keyword evidence="3 9" id="KW-0732">Signal</keyword>
<evidence type="ECO:0000256" key="8">
    <source>
        <dbReference type="ARBA" id="ARBA00023319"/>
    </source>
</evidence>
<keyword evidence="5" id="KW-0472">Membrane</keyword>
<dbReference type="PANTHER" id="PTHR46841:SF7">
    <property type="entry name" value="IG-LIKE DOMAIN-CONTAINING PROTEIN"/>
    <property type="match status" value="1"/>
</dbReference>
<dbReference type="GO" id="GO:0009986">
    <property type="term" value="C:cell surface"/>
    <property type="evidence" value="ECO:0007669"/>
    <property type="project" value="TreeGrafter"/>
</dbReference>
<keyword evidence="8" id="KW-0393">Immunoglobulin domain</keyword>
<evidence type="ECO:0000313" key="11">
    <source>
        <dbReference type="EMBL" id="CAB1413033.1"/>
    </source>
</evidence>
<feature type="chain" id="PRO_5040442442" description="Ig-like domain-containing protein" evidence="9">
    <location>
        <begin position="21"/>
        <end position="383"/>
    </location>
</feature>
<organism evidence="11 12">
    <name type="scientific">Pleuronectes platessa</name>
    <name type="common">European plaice</name>
    <dbReference type="NCBI Taxonomy" id="8262"/>
    <lineage>
        <taxon>Eukaryota</taxon>
        <taxon>Metazoa</taxon>
        <taxon>Chordata</taxon>
        <taxon>Craniata</taxon>
        <taxon>Vertebrata</taxon>
        <taxon>Euteleostomi</taxon>
        <taxon>Actinopterygii</taxon>
        <taxon>Neopterygii</taxon>
        <taxon>Teleostei</taxon>
        <taxon>Neoteleostei</taxon>
        <taxon>Acanthomorphata</taxon>
        <taxon>Carangaria</taxon>
        <taxon>Pleuronectiformes</taxon>
        <taxon>Pleuronectoidei</taxon>
        <taxon>Pleuronectidae</taxon>
        <taxon>Pleuronectes</taxon>
    </lineage>
</organism>
<dbReference type="GO" id="GO:0098632">
    <property type="term" value="F:cell-cell adhesion mediator activity"/>
    <property type="evidence" value="ECO:0007669"/>
    <property type="project" value="InterPro"/>
</dbReference>
<dbReference type="InterPro" id="IPR003598">
    <property type="entry name" value="Ig_sub2"/>
</dbReference>
<dbReference type="InterPro" id="IPR047164">
    <property type="entry name" value="OX2G-like"/>
</dbReference>
<keyword evidence="6" id="KW-1015">Disulfide bond</keyword>
<evidence type="ECO:0000256" key="5">
    <source>
        <dbReference type="ARBA" id="ARBA00023136"/>
    </source>
</evidence>
<accession>A0A9N7TJA9</accession>
<evidence type="ECO:0000313" key="12">
    <source>
        <dbReference type="Proteomes" id="UP001153269"/>
    </source>
</evidence>
<dbReference type="GO" id="GO:0030424">
    <property type="term" value="C:axon"/>
    <property type="evidence" value="ECO:0007669"/>
    <property type="project" value="TreeGrafter"/>
</dbReference>
<evidence type="ECO:0000256" key="3">
    <source>
        <dbReference type="ARBA" id="ARBA00022729"/>
    </source>
</evidence>
<keyword evidence="12" id="KW-1185">Reference proteome</keyword>
<dbReference type="InterPro" id="IPR007110">
    <property type="entry name" value="Ig-like_dom"/>
</dbReference>
<comment type="caution">
    <text evidence="11">The sequence shown here is derived from an EMBL/GenBank/DDBJ whole genome shotgun (WGS) entry which is preliminary data.</text>
</comment>
<dbReference type="SMART" id="SM00406">
    <property type="entry name" value="IGv"/>
    <property type="match status" value="2"/>
</dbReference>
<dbReference type="Proteomes" id="UP001153269">
    <property type="component" value="Unassembled WGS sequence"/>
</dbReference>
<dbReference type="GO" id="GO:0043025">
    <property type="term" value="C:neuronal cell body"/>
    <property type="evidence" value="ECO:0007669"/>
    <property type="project" value="TreeGrafter"/>
</dbReference>
<dbReference type="PROSITE" id="PS50835">
    <property type="entry name" value="IG_LIKE"/>
    <property type="match status" value="2"/>
</dbReference>
<dbReference type="Pfam" id="PF07686">
    <property type="entry name" value="V-set"/>
    <property type="match status" value="2"/>
</dbReference>
<dbReference type="InterPro" id="IPR013106">
    <property type="entry name" value="Ig_V-set"/>
</dbReference>
<feature type="signal peptide" evidence="9">
    <location>
        <begin position="1"/>
        <end position="20"/>
    </location>
</feature>
<sequence>MIPAHTLVLFVLGLFQTGLTSVIQSVETVEEALGEDALLSCQVLKSEHVVQVTWQKQTMDDLTNLATSNTVFSSRVMSDFRGKVEVKDGGLHSRSIVIKNVTKEDEGCYLCHFIPKPAGALPGRTCLRVYELHEPVLHVRESSSTDEFLVSCSATGRPAPTVTLHVTQQDFYLSQNQTVLINTNGTFTVTATAVLAGFHDAGTLVGCAVQVLSRSKEAFVVIPDVKVTPTSGLDEGSGSAAFNPSDRHTETRRRLRFLKLQTLIRLFQTGLTSVIQSVETVEEAVGEDALLSCQVLKSEKVVQVTWQKQTMDDVTNLATSNTDFGSRVMSDFRGKVEVKDGGLHSRSIVIKNVTEEDEGCYLCLLHHQACWSTPWQNLPQGLW</sequence>
<dbReference type="GO" id="GO:0016020">
    <property type="term" value="C:membrane"/>
    <property type="evidence" value="ECO:0007669"/>
    <property type="project" value="UniProtKB-SubCell"/>
</dbReference>
<keyword evidence="7" id="KW-0325">Glycoprotein</keyword>
<protein>
    <recommendedName>
        <fullName evidence="10">Ig-like domain-containing protein</fullName>
    </recommendedName>
</protein>
<evidence type="ECO:0000256" key="6">
    <source>
        <dbReference type="ARBA" id="ARBA00023157"/>
    </source>
</evidence>
<reference evidence="11" key="1">
    <citation type="submission" date="2020-03" db="EMBL/GenBank/DDBJ databases">
        <authorList>
            <person name="Weist P."/>
        </authorList>
    </citation>
    <scope>NUCLEOTIDE SEQUENCE</scope>
</reference>
<dbReference type="GO" id="GO:0034113">
    <property type="term" value="P:heterotypic cell-cell adhesion"/>
    <property type="evidence" value="ECO:0007669"/>
    <property type="project" value="TreeGrafter"/>
</dbReference>
<evidence type="ECO:0000259" key="10">
    <source>
        <dbReference type="PROSITE" id="PS50835"/>
    </source>
</evidence>
<evidence type="ECO:0000256" key="2">
    <source>
        <dbReference type="ARBA" id="ARBA00022692"/>
    </source>
</evidence>
<dbReference type="SMART" id="SM00409">
    <property type="entry name" value="IG"/>
    <property type="match status" value="2"/>
</dbReference>
<comment type="subcellular location">
    <subcellularLocation>
        <location evidence="1">Membrane</location>
        <topology evidence="1">Single-pass membrane protein</topology>
    </subcellularLocation>
</comment>
<feature type="domain" description="Ig-like" evidence="10">
    <location>
        <begin position="3"/>
        <end position="111"/>
    </location>
</feature>
<name>A0A9N7TJA9_PLEPL</name>
<evidence type="ECO:0000256" key="4">
    <source>
        <dbReference type="ARBA" id="ARBA00022989"/>
    </source>
</evidence>
<evidence type="ECO:0000256" key="1">
    <source>
        <dbReference type="ARBA" id="ARBA00004167"/>
    </source>
</evidence>
<dbReference type="Gene3D" id="2.60.40.10">
    <property type="entry name" value="Immunoglobulins"/>
    <property type="match status" value="3"/>
</dbReference>
<dbReference type="PANTHER" id="PTHR46841">
    <property type="entry name" value="OX-2 MEMBRANE GLYCOPROTEIN"/>
    <property type="match status" value="1"/>
</dbReference>
<gene>
    <name evidence="11" type="ORF">PLEPLA_LOCUS730</name>
</gene>
<dbReference type="SUPFAM" id="SSF48726">
    <property type="entry name" value="Immunoglobulin"/>
    <property type="match status" value="3"/>
</dbReference>
<proteinExistence type="predicted"/>
<evidence type="ECO:0000256" key="7">
    <source>
        <dbReference type="ARBA" id="ARBA00023180"/>
    </source>
</evidence>
<dbReference type="GO" id="GO:0150079">
    <property type="term" value="P:negative regulation of neuroinflammatory response"/>
    <property type="evidence" value="ECO:0007669"/>
    <property type="project" value="TreeGrafter"/>
</dbReference>
<dbReference type="InterPro" id="IPR013783">
    <property type="entry name" value="Ig-like_fold"/>
</dbReference>
<dbReference type="EMBL" id="CADEAL010000033">
    <property type="protein sequence ID" value="CAB1413033.1"/>
    <property type="molecule type" value="Genomic_DNA"/>
</dbReference>
<dbReference type="SMART" id="SM00408">
    <property type="entry name" value="IGc2"/>
    <property type="match status" value="2"/>
</dbReference>
<dbReference type="InterPro" id="IPR036179">
    <property type="entry name" value="Ig-like_dom_sf"/>
</dbReference>
<keyword evidence="2" id="KW-0812">Transmembrane</keyword>
<keyword evidence="4" id="KW-1133">Transmembrane helix</keyword>